<feature type="compositionally biased region" description="Polar residues" evidence="6">
    <location>
        <begin position="503"/>
        <end position="512"/>
    </location>
</feature>
<feature type="domain" description="Chitin-binding type-2" evidence="8">
    <location>
        <begin position="178"/>
        <end position="236"/>
    </location>
</feature>
<dbReference type="SUPFAM" id="SSF57625">
    <property type="entry name" value="Invertebrate chitin-binding proteins"/>
    <property type="match status" value="4"/>
</dbReference>
<dbReference type="EMBL" id="FZQP02006915">
    <property type="protein sequence ID" value="VVD04928.1"/>
    <property type="molecule type" value="Genomic_DNA"/>
</dbReference>
<dbReference type="GO" id="GO:0005576">
    <property type="term" value="C:extracellular region"/>
    <property type="evidence" value="ECO:0007669"/>
    <property type="project" value="InterPro"/>
</dbReference>
<gene>
    <name evidence="9" type="ORF">LSINAPIS_LOCUS14576</name>
</gene>
<dbReference type="PROSITE" id="PS50940">
    <property type="entry name" value="CHIT_BIND_II"/>
    <property type="match status" value="4"/>
</dbReference>
<evidence type="ECO:0000313" key="9">
    <source>
        <dbReference type="EMBL" id="VVD04928.1"/>
    </source>
</evidence>
<dbReference type="Gene3D" id="2.170.140.10">
    <property type="entry name" value="Chitin binding domain"/>
    <property type="match status" value="4"/>
</dbReference>
<evidence type="ECO:0000256" key="4">
    <source>
        <dbReference type="ARBA" id="ARBA00023157"/>
    </source>
</evidence>
<sequence>MYIALLLLFIGTSSAEFLSNGCPQDFSVHLLLKHETDCTKFYSCSNGRAILMSCGPGTAFDEKAQGCVFQERLECSENDPNFIFSGGTLANGCPSDGSINKLLPHETDCDKFYQCVHGNKVQMLCAPGTHFNVKTENCDWPSAANCVPSSATTTVTTQPTTTTTTQRSTTQSDIVFLPNGCPTDFSVHFLLPHESDCTKFYYCNFGEKVERECAPGTHFNPVQQVCDWPWAANCTSSTTSSTTTTTTTSTTTTTVQPSTTTTTSTTTQSDTEFLPNGCPKDFSVHFLLPHELDCSKFYYCNFGEKVERDCAPGTHFDPIEQVCNWPWAVNCTITTTTATTPTSTSQPTTNQSTTASTAQPTTTESISTQSTTSQLTTTQSTTTQSNTSTTDQPTTTESTTTQPTTSQPSTAQSTTTQSTTSTTAQPSTTESTTTQSTTIQPVTTQSTTTSVTQPTDIISTTGDYTTTSQQTTEDDTTTSSDIMSTTRAVTTDDYTTTSQPTTENDTTTSADI</sequence>
<organism evidence="9 10">
    <name type="scientific">Leptidea sinapis</name>
    <dbReference type="NCBI Taxonomy" id="189913"/>
    <lineage>
        <taxon>Eukaryota</taxon>
        <taxon>Metazoa</taxon>
        <taxon>Ecdysozoa</taxon>
        <taxon>Arthropoda</taxon>
        <taxon>Hexapoda</taxon>
        <taxon>Insecta</taxon>
        <taxon>Pterygota</taxon>
        <taxon>Neoptera</taxon>
        <taxon>Endopterygota</taxon>
        <taxon>Lepidoptera</taxon>
        <taxon>Glossata</taxon>
        <taxon>Ditrysia</taxon>
        <taxon>Papilionoidea</taxon>
        <taxon>Pieridae</taxon>
        <taxon>Dismorphiinae</taxon>
        <taxon>Leptidea</taxon>
    </lineage>
</organism>
<evidence type="ECO:0000256" key="1">
    <source>
        <dbReference type="ARBA" id="ARBA00022669"/>
    </source>
</evidence>
<feature type="domain" description="Chitin-binding type-2" evidence="8">
    <location>
        <begin position="90"/>
        <end position="148"/>
    </location>
</feature>
<dbReference type="AlphaFoldDB" id="A0A5E4R3G7"/>
<feature type="signal peptide" evidence="7">
    <location>
        <begin position="1"/>
        <end position="15"/>
    </location>
</feature>
<evidence type="ECO:0000256" key="6">
    <source>
        <dbReference type="SAM" id="MobiDB-lite"/>
    </source>
</evidence>
<dbReference type="InterPro" id="IPR051940">
    <property type="entry name" value="Chitin_bind-dev_reg"/>
</dbReference>
<evidence type="ECO:0000313" key="10">
    <source>
        <dbReference type="Proteomes" id="UP000324832"/>
    </source>
</evidence>
<feature type="non-terminal residue" evidence="9">
    <location>
        <position position="512"/>
    </location>
</feature>
<evidence type="ECO:0000256" key="2">
    <source>
        <dbReference type="ARBA" id="ARBA00022729"/>
    </source>
</evidence>
<dbReference type="GO" id="GO:0008061">
    <property type="term" value="F:chitin binding"/>
    <property type="evidence" value="ECO:0007669"/>
    <property type="project" value="UniProtKB-KW"/>
</dbReference>
<feature type="region of interest" description="Disordered" evidence="6">
    <location>
        <begin position="238"/>
        <end position="270"/>
    </location>
</feature>
<feature type="domain" description="Chitin-binding type-2" evidence="8">
    <location>
        <begin position="19"/>
        <end position="77"/>
    </location>
</feature>
<dbReference type="PANTHER" id="PTHR23301">
    <property type="entry name" value="CHITIN BINDING PERITROPHIN-A"/>
    <property type="match status" value="1"/>
</dbReference>
<dbReference type="Proteomes" id="UP000324832">
    <property type="component" value="Unassembled WGS sequence"/>
</dbReference>
<keyword evidence="5" id="KW-0325">Glycoprotein</keyword>
<feature type="region of interest" description="Disordered" evidence="6">
    <location>
        <begin position="337"/>
        <end position="512"/>
    </location>
</feature>
<evidence type="ECO:0000256" key="5">
    <source>
        <dbReference type="ARBA" id="ARBA00023180"/>
    </source>
</evidence>
<evidence type="ECO:0000256" key="7">
    <source>
        <dbReference type="SAM" id="SignalP"/>
    </source>
</evidence>
<keyword evidence="1" id="KW-0147">Chitin-binding</keyword>
<dbReference type="PANTHER" id="PTHR23301:SF0">
    <property type="entry name" value="CHITIN-BINDING TYPE-2 DOMAIN-CONTAINING PROTEIN-RELATED"/>
    <property type="match status" value="1"/>
</dbReference>
<keyword evidence="4" id="KW-1015">Disulfide bond</keyword>
<accession>A0A5E4R3G7</accession>
<dbReference type="Pfam" id="PF01607">
    <property type="entry name" value="CBM_14"/>
    <property type="match status" value="4"/>
</dbReference>
<dbReference type="InterPro" id="IPR002557">
    <property type="entry name" value="Chitin-bd_dom"/>
</dbReference>
<dbReference type="InterPro" id="IPR036508">
    <property type="entry name" value="Chitin-bd_dom_sf"/>
</dbReference>
<name>A0A5E4R3G7_9NEOP</name>
<feature type="compositionally biased region" description="Low complexity" evidence="6">
    <location>
        <begin position="337"/>
        <end position="502"/>
    </location>
</feature>
<feature type="chain" id="PRO_5022956193" description="Chitin-binding type-2 domain-containing protein" evidence="7">
    <location>
        <begin position="16"/>
        <end position="512"/>
    </location>
</feature>
<dbReference type="SMART" id="SM00494">
    <property type="entry name" value="ChtBD2"/>
    <property type="match status" value="4"/>
</dbReference>
<evidence type="ECO:0000259" key="8">
    <source>
        <dbReference type="PROSITE" id="PS50940"/>
    </source>
</evidence>
<keyword evidence="3" id="KW-0677">Repeat</keyword>
<keyword evidence="10" id="KW-1185">Reference proteome</keyword>
<protein>
    <recommendedName>
        <fullName evidence="8">Chitin-binding type-2 domain-containing protein</fullName>
    </recommendedName>
</protein>
<evidence type="ECO:0000256" key="3">
    <source>
        <dbReference type="ARBA" id="ARBA00022737"/>
    </source>
</evidence>
<proteinExistence type="predicted"/>
<reference evidence="9 10" key="1">
    <citation type="submission" date="2017-07" db="EMBL/GenBank/DDBJ databases">
        <authorList>
            <person name="Talla V."/>
            <person name="Backstrom N."/>
        </authorList>
    </citation>
    <scope>NUCLEOTIDE SEQUENCE [LARGE SCALE GENOMIC DNA]</scope>
</reference>
<keyword evidence="2 7" id="KW-0732">Signal</keyword>
<feature type="domain" description="Chitin-binding type-2" evidence="8">
    <location>
        <begin position="275"/>
        <end position="333"/>
    </location>
</feature>